<dbReference type="GO" id="GO:0003676">
    <property type="term" value="F:nucleic acid binding"/>
    <property type="evidence" value="ECO:0007669"/>
    <property type="project" value="InterPro"/>
</dbReference>
<dbReference type="InterPro" id="IPR001878">
    <property type="entry name" value="Znf_CCHC"/>
</dbReference>
<evidence type="ECO:0000259" key="8">
    <source>
        <dbReference type="PROSITE" id="PS50158"/>
    </source>
</evidence>
<dbReference type="Gene3D" id="1.10.1410.10">
    <property type="match status" value="2"/>
</dbReference>
<dbReference type="InterPro" id="IPR054708">
    <property type="entry name" value="MTPAP-like_central"/>
</dbReference>
<dbReference type="Gene3D" id="3.30.460.10">
    <property type="entry name" value="Beta Polymerase, domain 2"/>
    <property type="match status" value="1"/>
</dbReference>
<reference evidence="9 10" key="1">
    <citation type="submission" date="2019-07" db="EMBL/GenBank/DDBJ databases">
        <authorList>
            <person name="Jastrzebski P J."/>
            <person name="Paukszto L."/>
            <person name="Jastrzebski P J."/>
        </authorList>
    </citation>
    <scope>NUCLEOTIDE SEQUENCE [LARGE SCALE GENOMIC DNA]</scope>
    <source>
        <strain evidence="9 10">WMS-il1</strain>
    </source>
</reference>
<feature type="compositionally biased region" description="Basic and acidic residues" evidence="7">
    <location>
        <begin position="585"/>
        <end position="620"/>
    </location>
</feature>
<feature type="domain" description="CCHC-type" evidence="8">
    <location>
        <begin position="703"/>
        <end position="717"/>
    </location>
</feature>
<dbReference type="Proteomes" id="UP000321570">
    <property type="component" value="Unassembled WGS sequence"/>
</dbReference>
<organism evidence="9 10">
    <name type="scientific">Hymenolepis diminuta</name>
    <name type="common">Rat tapeworm</name>
    <dbReference type="NCBI Taxonomy" id="6216"/>
    <lineage>
        <taxon>Eukaryota</taxon>
        <taxon>Metazoa</taxon>
        <taxon>Spiralia</taxon>
        <taxon>Lophotrochozoa</taxon>
        <taxon>Platyhelminthes</taxon>
        <taxon>Cestoda</taxon>
        <taxon>Eucestoda</taxon>
        <taxon>Cyclophyllidea</taxon>
        <taxon>Hymenolepididae</taxon>
        <taxon>Hymenolepis</taxon>
    </lineage>
</organism>
<keyword evidence="10" id="KW-1185">Reference proteome</keyword>
<dbReference type="EMBL" id="CABIJS010000033">
    <property type="protein sequence ID" value="VUZ40485.1"/>
    <property type="molecule type" value="Genomic_DNA"/>
</dbReference>
<accession>A0A564XZL2</accession>
<evidence type="ECO:0000256" key="6">
    <source>
        <dbReference type="PROSITE-ProRule" id="PRU00047"/>
    </source>
</evidence>
<keyword evidence="6" id="KW-0863">Zinc-finger</keyword>
<keyword evidence="5" id="KW-0460">Magnesium</keyword>
<feature type="region of interest" description="Disordered" evidence="7">
    <location>
        <begin position="1213"/>
        <end position="1258"/>
    </location>
</feature>
<evidence type="ECO:0000313" key="10">
    <source>
        <dbReference type="Proteomes" id="UP000321570"/>
    </source>
</evidence>
<dbReference type="InterPro" id="IPR013087">
    <property type="entry name" value="Znf_C2H2_type"/>
</dbReference>
<dbReference type="GO" id="GO:0031123">
    <property type="term" value="P:RNA 3'-end processing"/>
    <property type="evidence" value="ECO:0007669"/>
    <property type="project" value="TreeGrafter"/>
</dbReference>
<dbReference type="PANTHER" id="PTHR12271:SF66">
    <property type="entry name" value="TERMINAL URIDYLYLTRANSFERASE TAILOR"/>
    <property type="match status" value="1"/>
</dbReference>
<dbReference type="InterPro" id="IPR002058">
    <property type="entry name" value="PAP_assoc"/>
</dbReference>
<keyword evidence="3" id="KW-0808">Transferase</keyword>
<dbReference type="Pfam" id="PF22600">
    <property type="entry name" value="MTPAP-like_central"/>
    <property type="match status" value="1"/>
</dbReference>
<evidence type="ECO:0000256" key="3">
    <source>
        <dbReference type="ARBA" id="ARBA00022679"/>
    </source>
</evidence>
<dbReference type="SUPFAM" id="SSF81631">
    <property type="entry name" value="PAP/OAS1 substrate-binding domain"/>
    <property type="match status" value="2"/>
</dbReference>
<dbReference type="SUPFAM" id="SSF81301">
    <property type="entry name" value="Nucleotidyltransferase"/>
    <property type="match status" value="1"/>
</dbReference>
<comment type="cofactor">
    <cofactor evidence="1">
        <name>Mn(2+)</name>
        <dbReference type="ChEBI" id="CHEBI:29035"/>
    </cofactor>
</comment>
<dbReference type="GO" id="GO:0008270">
    <property type="term" value="F:zinc ion binding"/>
    <property type="evidence" value="ECO:0007669"/>
    <property type="project" value="UniProtKB-KW"/>
</dbReference>
<evidence type="ECO:0000256" key="2">
    <source>
        <dbReference type="ARBA" id="ARBA00001946"/>
    </source>
</evidence>
<dbReference type="PANTHER" id="PTHR12271">
    <property type="entry name" value="POLY A POLYMERASE CID PAP -RELATED"/>
    <property type="match status" value="1"/>
</dbReference>
<proteinExistence type="predicted"/>
<feature type="region of interest" description="Disordered" evidence="7">
    <location>
        <begin position="1091"/>
        <end position="1131"/>
    </location>
</feature>
<feature type="compositionally biased region" description="Polar residues" evidence="7">
    <location>
        <begin position="1247"/>
        <end position="1258"/>
    </location>
</feature>
<evidence type="ECO:0000256" key="7">
    <source>
        <dbReference type="SAM" id="MobiDB-lite"/>
    </source>
</evidence>
<evidence type="ECO:0000256" key="4">
    <source>
        <dbReference type="ARBA" id="ARBA00022723"/>
    </source>
</evidence>
<protein>
    <recommendedName>
        <fullName evidence="8">CCHC-type domain-containing protein</fullName>
    </recommendedName>
</protein>
<dbReference type="InterPro" id="IPR043519">
    <property type="entry name" value="NT_sf"/>
</dbReference>
<feature type="compositionally biased region" description="Basic residues" evidence="7">
    <location>
        <begin position="1093"/>
        <end position="1103"/>
    </location>
</feature>
<evidence type="ECO:0000313" key="9">
    <source>
        <dbReference type="EMBL" id="VUZ40485.1"/>
    </source>
</evidence>
<feature type="region of interest" description="Disordered" evidence="7">
    <location>
        <begin position="581"/>
        <end position="630"/>
    </location>
</feature>
<sequence length="1258" mass="142397">MDQPKSAKKNHEEERINLFLNCFPEDYISILKENHASVKCKQGTPYVFCKCCNKTFKSAQETIVHMSSKEHIIIKETKHFLSLMRYIPSITESHRKALNDELSSVVGNFIDETEIKKRIECAEKYRRALEARIPGLKLSVYGNFLMGLAKNFDPVQLNATYGSLQSKDDGAEKDSLFLKILGILAKSPGYQDQPPLPESDRVMLTNGRVCCRMVDSKGNVYIEISMITYSVEFASLIRTYYAIDSRAKHLTQLLIVFSRVANLSRTLSIPVMCVMVIFFLQRLSPPLLPNLHEIVRKYHETFSINCITKVVSEAEDLSYLSDLTVLPKFFSTNDSFTLGDLWLKFLRFYVCEFQHRDYLISIVSSDPVKKSARKIKSLSLFVEDPFCPGTSLISDMTVHMDRFINDQLLAAYVYFGIPRLKGASMPLFTDYNIEPSKALRRTLSLGSDGNNKYPLLSIPVAEFKTRAEKISSAVSKGGKLIDIAVEVLQLAISEICLPQCKIDVKKSYRKKPCNLLPSYAMGSLLDTSQTIEFARICCRNLWNAAHNDLKEGASKVQLLVLGREVVQKALENIIINTTGVENGEAGDRSSSESAEAMEHSGPIEESTERNGELESNHEYDENLAEEVTQSDTQESAWSKCIKIEDQYKYIVWDSEKENYYNSAVIRKLKPEDLAFPFSLDRLSSEHFIGSSIIAHLEQPPIGCSHCDATGHLSSECPATNLQYWKDLESSIPKVTNRQHLRELSETFLQLAQYHKLSAEMAARHQYVVESLTTLFRQSYPDVSLVLFGSCANGFETKTSDMDICVVFPDNSPNTLVWYNGTFNEKQGLLRDFKRILSRKANSLRISNIRPVFQAKVPIIKFLVDRVIEVDLSFSNFLAIYNTRMLRLYNEYEPRLRVLNTVLKIVLKNCGIPKSCDGGISSYAYAIMLIHYLQRRGYLPYLQEAYESKNRPNIIVSDWNVWFQEDKQIVLKSWQPPKRETTIAELWLGFLHYYLFEFDRNTYKVTIDTKKLAPRVTSTNSFVIKDPFDLSHNMTQFVHAKLIIQIFTTFYNVLLHHSTAIRNGMNSDLWKQSLFSSTRLSAKLDNFLHEKYRQKSQGGKRKNKATAPANGKPTTPAKPVQNSALLGPSFPSPKLNPVLTQVVATQDNQPRGHGVYGNRNNVNAAPSDRVNYHPQPPNSHNQPASLSAFAQQVHITPVQPSQRNPMNSSLVVGVPHQRSGRGGNGRGGQSHRRGGRGKYVSRGFTTGVPKTNGRSGLLQ</sequence>
<keyword evidence="6" id="KW-0862">Zinc</keyword>
<dbReference type="GO" id="GO:0016779">
    <property type="term" value="F:nucleotidyltransferase activity"/>
    <property type="evidence" value="ECO:0007669"/>
    <property type="project" value="TreeGrafter"/>
</dbReference>
<comment type="cofactor">
    <cofactor evidence="2">
        <name>Mg(2+)</name>
        <dbReference type="ChEBI" id="CHEBI:18420"/>
    </cofactor>
</comment>
<dbReference type="CDD" id="cd05402">
    <property type="entry name" value="NT_PAP_TUTase"/>
    <property type="match status" value="1"/>
</dbReference>
<dbReference type="PROSITE" id="PS50158">
    <property type="entry name" value="ZF_CCHC"/>
    <property type="match status" value="1"/>
</dbReference>
<name>A0A564XZL2_HYMDI</name>
<dbReference type="Pfam" id="PF03828">
    <property type="entry name" value="PAP_assoc"/>
    <property type="match status" value="2"/>
</dbReference>
<dbReference type="AlphaFoldDB" id="A0A564XZL2"/>
<evidence type="ECO:0000256" key="1">
    <source>
        <dbReference type="ARBA" id="ARBA00001936"/>
    </source>
</evidence>
<keyword evidence="4" id="KW-0479">Metal-binding</keyword>
<evidence type="ECO:0000256" key="5">
    <source>
        <dbReference type="ARBA" id="ARBA00022842"/>
    </source>
</evidence>
<dbReference type="PROSITE" id="PS00028">
    <property type="entry name" value="ZINC_FINGER_C2H2_1"/>
    <property type="match status" value="1"/>
</dbReference>
<dbReference type="GO" id="GO:0005737">
    <property type="term" value="C:cytoplasm"/>
    <property type="evidence" value="ECO:0007669"/>
    <property type="project" value="UniProtKB-SubCell"/>
</dbReference>
<gene>
    <name evidence="9" type="ORF">WMSIL1_LOCUS1465</name>
</gene>